<proteinExistence type="predicted"/>
<dbReference type="Proteomes" id="UP000189580">
    <property type="component" value="Chromosome a"/>
</dbReference>
<name>A0A167CS65_9ASCO</name>
<protein>
    <submittedName>
        <fullName evidence="2">Uncharacterized protein</fullName>
    </submittedName>
</protein>
<dbReference type="AlphaFoldDB" id="A0A167CS65"/>
<sequence>MPPAAGALPQTPWHLLRRRCWDRQRNDSSAARGATGSGAEPQPPEAQYLRSVTIQTAHGDAEERSTCQESAVGLGESRADFQDNEQKQIGNERPFTAPFITGKTKNEGANRS</sequence>
<accession>A0A167CS65</accession>
<dbReference type="GeneID" id="30034717"/>
<dbReference type="KEGG" id="slb:AWJ20_277"/>
<keyword evidence="3" id="KW-1185">Reference proteome</keyword>
<gene>
    <name evidence="2" type="ORF">AWJ20_277</name>
</gene>
<evidence type="ECO:0000256" key="1">
    <source>
        <dbReference type="SAM" id="MobiDB-lite"/>
    </source>
</evidence>
<dbReference type="RefSeq" id="XP_018734521.1">
    <property type="nucleotide sequence ID" value="XM_018879737.1"/>
</dbReference>
<feature type="compositionally biased region" description="Low complexity" evidence="1">
    <location>
        <begin position="28"/>
        <end position="39"/>
    </location>
</feature>
<feature type="region of interest" description="Disordered" evidence="1">
    <location>
        <begin position="20"/>
        <end position="112"/>
    </location>
</feature>
<evidence type="ECO:0000313" key="2">
    <source>
        <dbReference type="EMBL" id="ANB12044.1"/>
    </source>
</evidence>
<feature type="compositionally biased region" description="Basic and acidic residues" evidence="1">
    <location>
        <begin position="77"/>
        <end position="86"/>
    </location>
</feature>
<evidence type="ECO:0000313" key="3">
    <source>
        <dbReference type="Proteomes" id="UP000189580"/>
    </source>
</evidence>
<organism evidence="2 3">
    <name type="scientific">Sugiyamaella lignohabitans</name>
    <dbReference type="NCBI Taxonomy" id="796027"/>
    <lineage>
        <taxon>Eukaryota</taxon>
        <taxon>Fungi</taxon>
        <taxon>Dikarya</taxon>
        <taxon>Ascomycota</taxon>
        <taxon>Saccharomycotina</taxon>
        <taxon>Dipodascomycetes</taxon>
        <taxon>Dipodascales</taxon>
        <taxon>Trichomonascaceae</taxon>
        <taxon>Sugiyamaella</taxon>
    </lineage>
</organism>
<dbReference type="EMBL" id="CP014501">
    <property type="protein sequence ID" value="ANB12044.1"/>
    <property type="molecule type" value="Genomic_DNA"/>
</dbReference>
<reference evidence="2 3" key="1">
    <citation type="submission" date="2016-02" db="EMBL/GenBank/DDBJ databases">
        <title>Complete genome sequence and transcriptome regulation of the pentose utilising yeast Sugiyamaella lignohabitans.</title>
        <authorList>
            <person name="Bellasio M."/>
            <person name="Peymann A."/>
            <person name="Valli M."/>
            <person name="Sipitzky M."/>
            <person name="Graf A."/>
            <person name="Sauer M."/>
            <person name="Marx H."/>
            <person name="Mattanovich D."/>
        </authorList>
    </citation>
    <scope>NUCLEOTIDE SEQUENCE [LARGE SCALE GENOMIC DNA]</scope>
    <source>
        <strain evidence="2 3">CBS 10342</strain>
    </source>
</reference>